<dbReference type="InterPro" id="IPR004838">
    <property type="entry name" value="NHTrfase_class1_PyrdxlP-BS"/>
</dbReference>
<dbReference type="RefSeq" id="WP_188904674.1">
    <property type="nucleotide sequence ID" value="NZ_BMOM01000022.1"/>
</dbReference>
<evidence type="ECO:0000313" key="9">
    <source>
        <dbReference type="Proteomes" id="UP000661918"/>
    </source>
</evidence>
<dbReference type="InterPro" id="IPR050596">
    <property type="entry name" value="AspAT/PAT-like"/>
</dbReference>
<gene>
    <name evidence="8" type="ORF">GCM10010841_24710</name>
</gene>
<dbReference type="Proteomes" id="UP000661918">
    <property type="component" value="Unassembled WGS sequence"/>
</dbReference>
<evidence type="ECO:0000256" key="3">
    <source>
        <dbReference type="ARBA" id="ARBA00022576"/>
    </source>
</evidence>
<comment type="similarity">
    <text evidence="2 6">Belongs to the class-I pyridoxal-phosphate-dependent aminotransferase family.</text>
</comment>
<protein>
    <recommendedName>
        <fullName evidence="6">Aminotransferase</fullName>
        <ecNumber evidence="6">2.6.1.-</ecNumber>
    </recommendedName>
</protein>
<dbReference type="GO" id="GO:0008483">
    <property type="term" value="F:transaminase activity"/>
    <property type="evidence" value="ECO:0007669"/>
    <property type="project" value="UniProtKB-KW"/>
</dbReference>
<evidence type="ECO:0000256" key="1">
    <source>
        <dbReference type="ARBA" id="ARBA00001933"/>
    </source>
</evidence>
<dbReference type="PANTHER" id="PTHR46383:SF1">
    <property type="entry name" value="ASPARTATE AMINOTRANSFERASE"/>
    <property type="match status" value="1"/>
</dbReference>
<comment type="cofactor">
    <cofactor evidence="1 6">
        <name>pyridoxal 5'-phosphate</name>
        <dbReference type="ChEBI" id="CHEBI:597326"/>
    </cofactor>
</comment>
<keyword evidence="3 6" id="KW-0032">Aminotransferase</keyword>
<dbReference type="CDD" id="cd00609">
    <property type="entry name" value="AAT_like"/>
    <property type="match status" value="1"/>
</dbReference>
<keyword evidence="5" id="KW-0663">Pyridoxal phosphate</keyword>
<dbReference type="SUPFAM" id="SSF53383">
    <property type="entry name" value="PLP-dependent transferases"/>
    <property type="match status" value="1"/>
</dbReference>
<dbReference type="PANTHER" id="PTHR46383">
    <property type="entry name" value="ASPARTATE AMINOTRANSFERASE"/>
    <property type="match status" value="1"/>
</dbReference>
<accession>A0ABQ2GX03</accession>
<comment type="caution">
    <text evidence="8">The sequence shown here is derived from an EMBL/GenBank/DDBJ whole genome shotgun (WGS) entry which is preliminary data.</text>
</comment>
<dbReference type="InterPro" id="IPR015421">
    <property type="entry name" value="PyrdxlP-dep_Trfase_major"/>
</dbReference>
<dbReference type="InterPro" id="IPR015424">
    <property type="entry name" value="PyrdxlP-dep_Trfase"/>
</dbReference>
<evidence type="ECO:0000259" key="7">
    <source>
        <dbReference type="Pfam" id="PF00155"/>
    </source>
</evidence>
<dbReference type="InterPro" id="IPR004839">
    <property type="entry name" value="Aminotransferase_I/II_large"/>
</dbReference>
<keyword evidence="4 6" id="KW-0808">Transferase</keyword>
<name>A0ABQ2GX03_9DEIO</name>
<evidence type="ECO:0000313" key="8">
    <source>
        <dbReference type="EMBL" id="GGM15301.1"/>
    </source>
</evidence>
<feature type="domain" description="Aminotransferase class I/classII large" evidence="7">
    <location>
        <begin position="35"/>
        <end position="382"/>
    </location>
</feature>
<sequence>MSGPFLLSARALSLKPSATVAVTGRALELRRAGVDVISMSVGEPDFDTPPHVCAAAIRAIEEGKTRYTAVNGIAELREAVSAKFRRENGLDHAPDAVTVTGGGKQALFNAFFALLNPGDEVLIPAPYWVSYPEMVALTGAFPVMVPTQAETGFQLDPVALEARVTPMTRMIVLNSPGNPTGAVFSPEVLQAVAAIAQRHNLMIVSDEIYEHLVYDAEQVSIGTFAPEHTLTINGASKAYAMTGWRIGYAGGPREVIAAMNALQSQSTSNASSVSQYAALAALQDHEATNRFVQHARSEYRRRRDRIVAGLNALGLPTPKPQGAFYVMPDTTALHPDELEAARLILDGARVAVVPGTDFAAPGHVRLSYATSMENIEEVLRRLGALKAELQEKRGRTGG</sequence>
<reference evidence="9" key="1">
    <citation type="journal article" date="2019" name="Int. J. Syst. Evol. Microbiol.">
        <title>The Global Catalogue of Microorganisms (GCM) 10K type strain sequencing project: providing services to taxonomists for standard genome sequencing and annotation.</title>
        <authorList>
            <consortium name="The Broad Institute Genomics Platform"/>
            <consortium name="The Broad Institute Genome Sequencing Center for Infectious Disease"/>
            <person name="Wu L."/>
            <person name="Ma J."/>
        </authorList>
    </citation>
    <scope>NUCLEOTIDE SEQUENCE [LARGE SCALE GENOMIC DNA]</scope>
    <source>
        <strain evidence="9">JCM 15443</strain>
    </source>
</reference>
<keyword evidence="9" id="KW-1185">Reference proteome</keyword>
<organism evidence="8 9">
    <name type="scientific">Deinococcus aerophilus</name>
    <dbReference type="NCBI Taxonomy" id="522488"/>
    <lineage>
        <taxon>Bacteria</taxon>
        <taxon>Thermotogati</taxon>
        <taxon>Deinococcota</taxon>
        <taxon>Deinococci</taxon>
        <taxon>Deinococcales</taxon>
        <taxon>Deinococcaceae</taxon>
        <taxon>Deinococcus</taxon>
    </lineage>
</organism>
<evidence type="ECO:0000256" key="6">
    <source>
        <dbReference type="RuleBase" id="RU000481"/>
    </source>
</evidence>
<evidence type="ECO:0000256" key="4">
    <source>
        <dbReference type="ARBA" id="ARBA00022679"/>
    </source>
</evidence>
<dbReference type="PROSITE" id="PS00105">
    <property type="entry name" value="AA_TRANSFER_CLASS_1"/>
    <property type="match status" value="1"/>
</dbReference>
<dbReference type="Gene3D" id="3.40.640.10">
    <property type="entry name" value="Type I PLP-dependent aspartate aminotransferase-like (Major domain)"/>
    <property type="match status" value="1"/>
</dbReference>
<dbReference type="Pfam" id="PF00155">
    <property type="entry name" value="Aminotran_1_2"/>
    <property type="match status" value="1"/>
</dbReference>
<evidence type="ECO:0000256" key="2">
    <source>
        <dbReference type="ARBA" id="ARBA00007441"/>
    </source>
</evidence>
<evidence type="ECO:0000256" key="5">
    <source>
        <dbReference type="ARBA" id="ARBA00022898"/>
    </source>
</evidence>
<dbReference type="Gene3D" id="3.90.1150.10">
    <property type="entry name" value="Aspartate Aminotransferase, domain 1"/>
    <property type="match status" value="1"/>
</dbReference>
<proteinExistence type="inferred from homology"/>
<dbReference type="EMBL" id="BMOM01000022">
    <property type="protein sequence ID" value="GGM15301.1"/>
    <property type="molecule type" value="Genomic_DNA"/>
</dbReference>
<dbReference type="EC" id="2.6.1.-" evidence="6"/>
<dbReference type="InterPro" id="IPR015422">
    <property type="entry name" value="PyrdxlP-dep_Trfase_small"/>
</dbReference>